<protein>
    <submittedName>
        <fullName evidence="3">Uncharacterized protein</fullName>
    </submittedName>
</protein>
<gene>
    <name evidence="3" type="ORF">J2S37_000057</name>
</gene>
<dbReference type="RefSeq" id="WP_290258992.1">
    <property type="nucleotide sequence ID" value="NZ_CP047209.1"/>
</dbReference>
<evidence type="ECO:0000256" key="2">
    <source>
        <dbReference type="SAM" id="Phobius"/>
    </source>
</evidence>
<accession>A0ABU2B692</accession>
<feature type="transmembrane region" description="Helical" evidence="2">
    <location>
        <begin position="479"/>
        <end position="498"/>
    </location>
</feature>
<keyword evidence="2" id="KW-1133">Transmembrane helix</keyword>
<dbReference type="EMBL" id="JAVDYF010000001">
    <property type="protein sequence ID" value="MDR7353519.1"/>
    <property type="molecule type" value="Genomic_DNA"/>
</dbReference>
<evidence type="ECO:0000313" key="3">
    <source>
        <dbReference type="EMBL" id="MDR7353519.1"/>
    </source>
</evidence>
<proteinExistence type="predicted"/>
<feature type="transmembrane region" description="Helical" evidence="2">
    <location>
        <begin position="514"/>
        <end position="536"/>
    </location>
</feature>
<sequence length="684" mass="77259">MGNGGHLIKYYKMKGRGNMSKKSYSPITVNFPSGKDVFLDDEIQKIKHRQNLVLSSQSIHHETNDEGDNSAHSQDYEESSNTEEQSYLLKGAPTVKEVKKYGLNYYSLWSNRSKWIIRKTQTVQHINRDTFNYIYSYDIDFDYVMQFSGKPHGKQEDVWLPLEPLKKGEILSIGITGEWQGKIGLVTRRENTRIALYILVGYLLHSGFEFECIKQEDINLLYNLLLNNKEHEIIKNGLQIDIPFDSDRGGKLRNALIDKHKEQKKGSGSNCNKPLSECSSIVACIDNNDDFCERVMNFISCYPLTICLPQDDKSPRLHLDVDICNSQNLTLRSRIRRFFDNGFRMPSLYIPLNSVGLKKIGATCKVLAPDEARIIQQVFSSDEDFRFKKSSSQASIHFYSPSDVYQKGKSSFNIGNRTPSGGEEFMKITINTRRGYFAFPSLMISAGCFFITSLILLFLSNLRKSGSDLHLGELVSTGSIIITMIASVPPLTSGLWLLRGEHEINSISLGIPRLFLFVNTAATFVFALSIIGRFFICKSHAPNQSINNFTEWGTIWLSLFKDNQINVLYWAQYLCLIYFVWMIVRTTIHSSISPTLFQSFNSKICQFLRLSDFNLTRSLANPDFSWGGFGGGGLGWCVCGVGWGTFAFGCGFQWQGVRPCFCGGVLWWGACGWLPVVGSAACCG</sequence>
<evidence type="ECO:0000256" key="1">
    <source>
        <dbReference type="SAM" id="MobiDB-lite"/>
    </source>
</evidence>
<feature type="transmembrane region" description="Helical" evidence="2">
    <location>
        <begin position="567"/>
        <end position="584"/>
    </location>
</feature>
<dbReference type="Proteomes" id="UP001183619">
    <property type="component" value="Unassembled WGS sequence"/>
</dbReference>
<comment type="caution">
    <text evidence="3">The sequence shown here is derived from an EMBL/GenBank/DDBJ whole genome shotgun (WGS) entry which is preliminary data.</text>
</comment>
<reference evidence="3 4" key="1">
    <citation type="submission" date="2023-07" db="EMBL/GenBank/DDBJ databases">
        <title>Sequencing the genomes of 1000 actinobacteria strains.</title>
        <authorList>
            <person name="Klenk H.-P."/>
        </authorList>
    </citation>
    <scope>NUCLEOTIDE SEQUENCE [LARGE SCALE GENOMIC DNA]</scope>
    <source>
        <strain evidence="3 4">DSM 44508</strain>
    </source>
</reference>
<keyword evidence="2" id="KW-0472">Membrane</keyword>
<feature type="transmembrane region" description="Helical" evidence="2">
    <location>
        <begin position="436"/>
        <end position="459"/>
    </location>
</feature>
<keyword evidence="4" id="KW-1185">Reference proteome</keyword>
<keyword evidence="2" id="KW-0812">Transmembrane</keyword>
<name>A0ABU2B692_9CORY</name>
<organism evidence="3 4">
    <name type="scientific">Corynebacterium felinum</name>
    <dbReference type="NCBI Taxonomy" id="131318"/>
    <lineage>
        <taxon>Bacteria</taxon>
        <taxon>Bacillati</taxon>
        <taxon>Actinomycetota</taxon>
        <taxon>Actinomycetes</taxon>
        <taxon>Mycobacteriales</taxon>
        <taxon>Corynebacteriaceae</taxon>
        <taxon>Corynebacterium</taxon>
    </lineage>
</organism>
<feature type="region of interest" description="Disordered" evidence="1">
    <location>
        <begin position="54"/>
        <end position="84"/>
    </location>
</feature>
<evidence type="ECO:0000313" key="4">
    <source>
        <dbReference type="Proteomes" id="UP001183619"/>
    </source>
</evidence>